<comment type="caution">
    <text evidence="4">The sequence shown here is derived from an EMBL/GenBank/DDBJ whole genome shotgun (WGS) entry which is preliminary data.</text>
</comment>
<evidence type="ECO:0000313" key="4">
    <source>
        <dbReference type="EMBL" id="GEN85263.1"/>
    </source>
</evidence>
<dbReference type="PANTHER" id="PTHR30204:SF83">
    <property type="entry name" value="TRANSCRIPTIONAL REGULATOR, MERR FAMILY"/>
    <property type="match status" value="1"/>
</dbReference>
<feature type="domain" description="HTH merR-type" evidence="3">
    <location>
        <begin position="2"/>
        <end position="71"/>
    </location>
</feature>
<dbReference type="Pfam" id="PF13411">
    <property type="entry name" value="MerR_1"/>
    <property type="match status" value="1"/>
</dbReference>
<dbReference type="STRING" id="582851.GCA_900162665_02258"/>
<dbReference type="RefSeq" id="WP_147207697.1">
    <property type="nucleotide sequence ID" value="NZ_BJYM01000001.1"/>
</dbReference>
<evidence type="ECO:0000256" key="2">
    <source>
        <dbReference type="SAM" id="Coils"/>
    </source>
</evidence>
<keyword evidence="1" id="KW-0238">DNA-binding</keyword>
<name>A0A511ZCT8_9BACI</name>
<dbReference type="AlphaFoldDB" id="A0A511ZCT8"/>
<dbReference type="Gene3D" id="1.10.1660.10">
    <property type="match status" value="1"/>
</dbReference>
<keyword evidence="5" id="KW-1185">Reference proteome</keyword>
<protein>
    <submittedName>
        <fullName evidence="4">Transcriptional regulator</fullName>
    </submittedName>
</protein>
<dbReference type="SUPFAM" id="SSF46955">
    <property type="entry name" value="Putative DNA-binding domain"/>
    <property type="match status" value="1"/>
</dbReference>
<dbReference type="InterPro" id="IPR000551">
    <property type="entry name" value="MerR-type_HTH_dom"/>
</dbReference>
<accession>A0A511ZCT8</accession>
<reference evidence="4 5" key="1">
    <citation type="submission" date="2019-07" db="EMBL/GenBank/DDBJ databases">
        <title>Whole genome shotgun sequence of Oceanobacillus sojae NBRC 105379.</title>
        <authorList>
            <person name="Hosoyama A."/>
            <person name="Uohara A."/>
            <person name="Ohji S."/>
            <person name="Ichikawa N."/>
        </authorList>
    </citation>
    <scope>NUCLEOTIDE SEQUENCE [LARGE SCALE GENOMIC DNA]</scope>
    <source>
        <strain evidence="4 5">NBRC 105379</strain>
    </source>
</reference>
<dbReference type="CDD" id="cd01109">
    <property type="entry name" value="HTH_YyaN"/>
    <property type="match status" value="1"/>
</dbReference>
<dbReference type="OrthoDB" id="9811174at2"/>
<dbReference type="EMBL" id="BJYM01000001">
    <property type="protein sequence ID" value="GEN85263.1"/>
    <property type="molecule type" value="Genomic_DNA"/>
</dbReference>
<evidence type="ECO:0000256" key="1">
    <source>
        <dbReference type="ARBA" id="ARBA00023125"/>
    </source>
</evidence>
<evidence type="ECO:0000259" key="3">
    <source>
        <dbReference type="PROSITE" id="PS50937"/>
    </source>
</evidence>
<dbReference type="SMART" id="SM00422">
    <property type="entry name" value="HTH_MERR"/>
    <property type="match status" value="1"/>
</dbReference>
<sequence length="131" mass="15404">MVYTIKEAAAKTELAPHTLRYYEEEKLLPYVKRDANGYRIYTEEDLSWIEVISCLRDANVSITDLKEMMNLSKGDKEVLSERIDILEAHQKKLQEQQEELKKTEEMVTIKINHLKQLENMDLSSLNKQKLC</sequence>
<dbReference type="GO" id="GO:0003677">
    <property type="term" value="F:DNA binding"/>
    <property type="evidence" value="ECO:0007669"/>
    <property type="project" value="UniProtKB-KW"/>
</dbReference>
<keyword evidence="2" id="KW-0175">Coiled coil</keyword>
<dbReference type="InterPro" id="IPR009061">
    <property type="entry name" value="DNA-bd_dom_put_sf"/>
</dbReference>
<dbReference type="Proteomes" id="UP000321558">
    <property type="component" value="Unassembled WGS sequence"/>
</dbReference>
<evidence type="ECO:0000313" key="5">
    <source>
        <dbReference type="Proteomes" id="UP000321558"/>
    </source>
</evidence>
<proteinExistence type="predicted"/>
<dbReference type="PROSITE" id="PS50937">
    <property type="entry name" value="HTH_MERR_2"/>
    <property type="match status" value="1"/>
</dbReference>
<dbReference type="GO" id="GO:0003700">
    <property type="term" value="F:DNA-binding transcription factor activity"/>
    <property type="evidence" value="ECO:0007669"/>
    <property type="project" value="InterPro"/>
</dbReference>
<organism evidence="4 5">
    <name type="scientific">Oceanobacillus sojae</name>
    <dbReference type="NCBI Taxonomy" id="582851"/>
    <lineage>
        <taxon>Bacteria</taxon>
        <taxon>Bacillati</taxon>
        <taxon>Bacillota</taxon>
        <taxon>Bacilli</taxon>
        <taxon>Bacillales</taxon>
        <taxon>Bacillaceae</taxon>
        <taxon>Oceanobacillus</taxon>
    </lineage>
</organism>
<feature type="coiled-coil region" evidence="2">
    <location>
        <begin position="76"/>
        <end position="106"/>
    </location>
</feature>
<gene>
    <name evidence="4" type="ORF">OSO01_00020</name>
</gene>
<dbReference type="InterPro" id="IPR047057">
    <property type="entry name" value="MerR_fam"/>
</dbReference>
<dbReference type="PANTHER" id="PTHR30204">
    <property type="entry name" value="REDOX-CYCLING DRUG-SENSING TRANSCRIPTIONAL ACTIVATOR SOXR"/>
    <property type="match status" value="1"/>
</dbReference>